<name>A0ABD0Q6P8_CIRMR</name>
<reference evidence="2 3" key="1">
    <citation type="submission" date="2024-05" db="EMBL/GenBank/DDBJ databases">
        <title>Genome sequencing and assembly of Indian major carp, Cirrhinus mrigala (Hamilton, 1822).</title>
        <authorList>
            <person name="Mohindra V."/>
            <person name="Chowdhury L.M."/>
            <person name="Lal K."/>
            <person name="Jena J.K."/>
        </authorList>
    </citation>
    <scope>NUCLEOTIDE SEQUENCE [LARGE SCALE GENOMIC DNA]</scope>
    <source>
        <strain evidence="2">CM1030</strain>
        <tissue evidence="2">Blood</tissue>
    </source>
</reference>
<feature type="non-terminal residue" evidence="2">
    <location>
        <position position="1"/>
    </location>
</feature>
<gene>
    <name evidence="2" type="ORF">M9458_022932</name>
</gene>
<dbReference type="AlphaFoldDB" id="A0ABD0Q6P8"/>
<evidence type="ECO:0000313" key="2">
    <source>
        <dbReference type="EMBL" id="KAL0180526.1"/>
    </source>
</evidence>
<dbReference type="Proteomes" id="UP001529510">
    <property type="component" value="Unassembled WGS sequence"/>
</dbReference>
<evidence type="ECO:0000256" key="1">
    <source>
        <dbReference type="SAM" id="MobiDB-lite"/>
    </source>
</evidence>
<feature type="region of interest" description="Disordered" evidence="1">
    <location>
        <begin position="1"/>
        <end position="59"/>
    </location>
</feature>
<accession>A0ABD0Q6P8</accession>
<organism evidence="2 3">
    <name type="scientific">Cirrhinus mrigala</name>
    <name type="common">Mrigala</name>
    <dbReference type="NCBI Taxonomy" id="683832"/>
    <lineage>
        <taxon>Eukaryota</taxon>
        <taxon>Metazoa</taxon>
        <taxon>Chordata</taxon>
        <taxon>Craniata</taxon>
        <taxon>Vertebrata</taxon>
        <taxon>Euteleostomi</taxon>
        <taxon>Actinopterygii</taxon>
        <taxon>Neopterygii</taxon>
        <taxon>Teleostei</taxon>
        <taxon>Ostariophysi</taxon>
        <taxon>Cypriniformes</taxon>
        <taxon>Cyprinidae</taxon>
        <taxon>Labeoninae</taxon>
        <taxon>Labeonini</taxon>
        <taxon>Cirrhinus</taxon>
    </lineage>
</organism>
<comment type="caution">
    <text evidence="2">The sequence shown here is derived from an EMBL/GenBank/DDBJ whole genome shotgun (WGS) entry which is preliminary data.</text>
</comment>
<protein>
    <submittedName>
        <fullName evidence="2">Uncharacterized protein</fullName>
    </submittedName>
</protein>
<dbReference type="EMBL" id="JAMKFB020000011">
    <property type="protein sequence ID" value="KAL0180526.1"/>
    <property type="molecule type" value="Genomic_DNA"/>
</dbReference>
<feature type="non-terminal residue" evidence="2">
    <location>
        <position position="59"/>
    </location>
</feature>
<keyword evidence="3" id="KW-1185">Reference proteome</keyword>
<proteinExistence type="predicted"/>
<evidence type="ECO:0000313" key="3">
    <source>
        <dbReference type="Proteomes" id="UP001529510"/>
    </source>
</evidence>
<sequence length="59" mass="5957">DNPVGGLRAVPWAEDHVSGGEAVGSGAGGREPQTALAGLRSRLPGGEPALPLPVRRHLP</sequence>